<gene>
    <name evidence="8" type="ORF">GCM10009750_23180</name>
</gene>
<dbReference type="Gene3D" id="3.40.50.150">
    <property type="entry name" value="Vaccinia Virus protein VP39"/>
    <property type="match status" value="1"/>
</dbReference>
<keyword evidence="2 8" id="KW-0489">Methyltransferase</keyword>
<dbReference type="Pfam" id="PF05175">
    <property type="entry name" value="MTS"/>
    <property type="match status" value="1"/>
</dbReference>
<dbReference type="PANTHER" id="PTHR45875:SF1">
    <property type="entry name" value="METHYLTRANSFERASE N6AMT1"/>
    <property type="match status" value="1"/>
</dbReference>
<evidence type="ECO:0000313" key="9">
    <source>
        <dbReference type="Proteomes" id="UP001501746"/>
    </source>
</evidence>
<dbReference type="EMBL" id="BAAANK010000006">
    <property type="protein sequence ID" value="GAA1837430.1"/>
    <property type="molecule type" value="Genomic_DNA"/>
</dbReference>
<proteinExistence type="inferred from homology"/>
<evidence type="ECO:0000259" key="7">
    <source>
        <dbReference type="Pfam" id="PF25004"/>
    </source>
</evidence>
<keyword evidence="4" id="KW-0949">S-adenosyl-L-methionine</keyword>
<feature type="domain" description="Methyltransferase small" evidence="5">
    <location>
        <begin position="200"/>
        <end position="277"/>
    </location>
</feature>
<dbReference type="Proteomes" id="UP001501746">
    <property type="component" value="Unassembled WGS sequence"/>
</dbReference>
<dbReference type="InterPro" id="IPR007848">
    <property type="entry name" value="Small_mtfrase_dom"/>
</dbReference>
<feature type="domain" description="DUF7782" evidence="7">
    <location>
        <begin position="457"/>
        <end position="554"/>
    </location>
</feature>
<dbReference type="InterPro" id="IPR055487">
    <property type="entry name" value="DUF7059"/>
</dbReference>
<accession>A0ABN2MTX2</accession>
<dbReference type="SUPFAM" id="SSF53335">
    <property type="entry name" value="S-adenosyl-L-methionine-dependent methyltransferases"/>
    <property type="match status" value="1"/>
</dbReference>
<evidence type="ECO:0000256" key="2">
    <source>
        <dbReference type="ARBA" id="ARBA00022603"/>
    </source>
</evidence>
<dbReference type="InterPro" id="IPR029063">
    <property type="entry name" value="SAM-dependent_MTases_sf"/>
</dbReference>
<dbReference type="InterPro" id="IPR052190">
    <property type="entry name" value="Euk-Arch_PrmC-MTase"/>
</dbReference>
<dbReference type="PROSITE" id="PS00092">
    <property type="entry name" value="N6_MTASE"/>
    <property type="match status" value="1"/>
</dbReference>
<dbReference type="Pfam" id="PF23186">
    <property type="entry name" value="DUF7059"/>
    <property type="match status" value="1"/>
</dbReference>
<protein>
    <submittedName>
        <fullName evidence="8">Methyltransferase</fullName>
    </submittedName>
</protein>
<evidence type="ECO:0000259" key="6">
    <source>
        <dbReference type="Pfam" id="PF23186"/>
    </source>
</evidence>
<evidence type="ECO:0000256" key="1">
    <source>
        <dbReference type="ARBA" id="ARBA00006149"/>
    </source>
</evidence>
<evidence type="ECO:0000313" key="8">
    <source>
        <dbReference type="EMBL" id="GAA1837430.1"/>
    </source>
</evidence>
<evidence type="ECO:0000259" key="5">
    <source>
        <dbReference type="Pfam" id="PF05175"/>
    </source>
</evidence>
<evidence type="ECO:0000256" key="3">
    <source>
        <dbReference type="ARBA" id="ARBA00022679"/>
    </source>
</evidence>
<sequence length="562" mass="59494">MTIPVGHRVIGADRTVRLNGRMSAHRDPGHDTIGTAGPERRGDLLALLAADLRAARFTVASLDSLWGAEAAAALHRGQRVPARRVLDARRAEHAPSAELAALAELFVLGLPVGREELARALPGLGVQGAAELGLVGEEGDGGIRPLLDLRPYAFVDAFGAGEWWIASDLGELALGHPLGEQHVLGVGGASMTLSGLMIPDAATSVLDLGTGCGIQAMHASRFAERVVATDISARALAIAAMNVELNGIEGVEFRLGSLFEPVAGERFDRVVSNPPFVITPRREGVPEYEYRDGGMVGDGIVEAVVTGVGEHLEPGGIAQLLGNWEYRGRGDAFDRVADWVGRSGLEHWIVEREVQHVTEYSETWIRDGGTRPGEDFDRLYDAWLDDFAERGVREVGFGYVLLRRHEEASDAAGAPPAASARLARLERLHGPLGSDGATLGTHLGECLEAHDRAAGLDDADLAGSRLAVAPDVTEERHHWPGDENPTAMVLRQGGGFGRAITLDTGLAALVGACDGDLEVGQIIAAIAHLLEVDAVALAAELLPAVRTLLDDGILRFADAPTE</sequence>
<comment type="similarity">
    <text evidence="1">Belongs to the eukaryotic/archaeal PrmC-related family.</text>
</comment>
<dbReference type="GO" id="GO:0032259">
    <property type="term" value="P:methylation"/>
    <property type="evidence" value="ECO:0007669"/>
    <property type="project" value="UniProtKB-KW"/>
</dbReference>
<feature type="domain" description="DUF7059" evidence="6">
    <location>
        <begin position="54"/>
        <end position="144"/>
    </location>
</feature>
<dbReference type="GO" id="GO:0008168">
    <property type="term" value="F:methyltransferase activity"/>
    <property type="evidence" value="ECO:0007669"/>
    <property type="project" value="UniProtKB-KW"/>
</dbReference>
<dbReference type="InterPro" id="IPR002052">
    <property type="entry name" value="DNA_methylase_N6_adenine_CS"/>
</dbReference>
<evidence type="ECO:0000256" key="4">
    <source>
        <dbReference type="ARBA" id="ARBA00022691"/>
    </source>
</evidence>
<reference evidence="8 9" key="1">
    <citation type="journal article" date="2019" name="Int. J. Syst. Evol. Microbiol.">
        <title>The Global Catalogue of Microorganisms (GCM) 10K type strain sequencing project: providing services to taxonomists for standard genome sequencing and annotation.</title>
        <authorList>
            <consortium name="The Broad Institute Genomics Platform"/>
            <consortium name="The Broad Institute Genome Sequencing Center for Infectious Disease"/>
            <person name="Wu L."/>
            <person name="Ma J."/>
        </authorList>
    </citation>
    <scope>NUCLEOTIDE SEQUENCE [LARGE SCALE GENOMIC DNA]</scope>
    <source>
        <strain evidence="8 9">JCM 14323</strain>
    </source>
</reference>
<dbReference type="CDD" id="cd02440">
    <property type="entry name" value="AdoMet_MTases"/>
    <property type="match status" value="1"/>
</dbReference>
<name>A0ABN2MTX2_9MICO</name>
<comment type="caution">
    <text evidence="8">The sequence shown here is derived from an EMBL/GenBank/DDBJ whole genome shotgun (WGS) entry which is preliminary data.</text>
</comment>
<keyword evidence="3" id="KW-0808">Transferase</keyword>
<dbReference type="Pfam" id="PF25004">
    <property type="entry name" value="DUF7782"/>
    <property type="match status" value="1"/>
</dbReference>
<dbReference type="InterPro" id="IPR056684">
    <property type="entry name" value="DUF7782"/>
</dbReference>
<organism evidence="8 9">
    <name type="scientific">Agromyces salentinus</name>
    <dbReference type="NCBI Taxonomy" id="269421"/>
    <lineage>
        <taxon>Bacteria</taxon>
        <taxon>Bacillati</taxon>
        <taxon>Actinomycetota</taxon>
        <taxon>Actinomycetes</taxon>
        <taxon>Micrococcales</taxon>
        <taxon>Microbacteriaceae</taxon>
        <taxon>Agromyces</taxon>
    </lineage>
</organism>
<dbReference type="PANTHER" id="PTHR45875">
    <property type="entry name" value="METHYLTRANSFERASE N6AMT1"/>
    <property type="match status" value="1"/>
</dbReference>
<keyword evidence="9" id="KW-1185">Reference proteome</keyword>